<dbReference type="GO" id="GO:0016020">
    <property type="term" value="C:membrane"/>
    <property type="evidence" value="ECO:0007669"/>
    <property type="project" value="UniProtKB-SubCell"/>
</dbReference>
<comment type="subcellular location">
    <subcellularLocation>
        <location evidence="1">Membrane</location>
        <topology evidence="1">Multi-pass membrane protein</topology>
    </subcellularLocation>
</comment>
<feature type="transmembrane region" description="Helical" evidence="6">
    <location>
        <begin position="213"/>
        <end position="237"/>
    </location>
</feature>
<keyword evidence="4 6" id="KW-0472">Membrane</keyword>
<dbReference type="PANTHER" id="PTHR16201">
    <property type="entry name" value="SEVEN TRANSMEMBRANE PROTEIN 1-RELATED"/>
    <property type="match status" value="1"/>
</dbReference>
<feature type="transmembrane region" description="Helical" evidence="6">
    <location>
        <begin position="181"/>
        <end position="201"/>
    </location>
</feature>
<dbReference type="SMART" id="SM00679">
    <property type="entry name" value="CTNS"/>
    <property type="match status" value="2"/>
</dbReference>
<dbReference type="Proteomes" id="UP000886523">
    <property type="component" value="Unassembled WGS sequence"/>
</dbReference>
<feature type="transmembrane region" description="Helical" evidence="6">
    <location>
        <begin position="50"/>
        <end position="69"/>
    </location>
</feature>
<feature type="transmembrane region" description="Helical" evidence="6">
    <location>
        <begin position="243"/>
        <end position="266"/>
    </location>
</feature>
<protein>
    <recommendedName>
        <fullName evidence="9">PQ loop repeat protein</fullName>
    </recommendedName>
</protein>
<accession>A0A9P6DYP6</accession>
<feature type="transmembrane region" description="Helical" evidence="6">
    <location>
        <begin position="146"/>
        <end position="169"/>
    </location>
</feature>
<evidence type="ECO:0008006" key="9">
    <source>
        <dbReference type="Google" id="ProtNLM"/>
    </source>
</evidence>
<dbReference type="Pfam" id="PF04193">
    <property type="entry name" value="PQ-loop"/>
    <property type="match status" value="2"/>
</dbReference>
<evidence type="ECO:0000256" key="1">
    <source>
        <dbReference type="ARBA" id="ARBA00004141"/>
    </source>
</evidence>
<feature type="transmembrane region" description="Helical" evidence="6">
    <location>
        <begin position="12"/>
        <end position="30"/>
    </location>
</feature>
<feature type="region of interest" description="Disordered" evidence="5">
    <location>
        <begin position="286"/>
        <end position="309"/>
    </location>
</feature>
<dbReference type="OrthoDB" id="19344at2759"/>
<evidence type="ECO:0000256" key="6">
    <source>
        <dbReference type="SAM" id="Phobius"/>
    </source>
</evidence>
<reference evidence="7" key="1">
    <citation type="journal article" date="2020" name="Nat. Commun.">
        <title>Large-scale genome sequencing of mycorrhizal fungi provides insights into the early evolution of symbiotic traits.</title>
        <authorList>
            <person name="Miyauchi S."/>
            <person name="Kiss E."/>
            <person name="Kuo A."/>
            <person name="Drula E."/>
            <person name="Kohler A."/>
            <person name="Sanchez-Garcia M."/>
            <person name="Morin E."/>
            <person name="Andreopoulos B."/>
            <person name="Barry K.W."/>
            <person name="Bonito G."/>
            <person name="Buee M."/>
            <person name="Carver A."/>
            <person name="Chen C."/>
            <person name="Cichocki N."/>
            <person name="Clum A."/>
            <person name="Culley D."/>
            <person name="Crous P.W."/>
            <person name="Fauchery L."/>
            <person name="Girlanda M."/>
            <person name="Hayes R.D."/>
            <person name="Keri Z."/>
            <person name="LaButti K."/>
            <person name="Lipzen A."/>
            <person name="Lombard V."/>
            <person name="Magnuson J."/>
            <person name="Maillard F."/>
            <person name="Murat C."/>
            <person name="Nolan M."/>
            <person name="Ohm R.A."/>
            <person name="Pangilinan J."/>
            <person name="Pereira M.F."/>
            <person name="Perotto S."/>
            <person name="Peter M."/>
            <person name="Pfister S."/>
            <person name="Riley R."/>
            <person name="Sitrit Y."/>
            <person name="Stielow J.B."/>
            <person name="Szollosi G."/>
            <person name="Zifcakova L."/>
            <person name="Stursova M."/>
            <person name="Spatafora J.W."/>
            <person name="Tedersoo L."/>
            <person name="Vaario L.M."/>
            <person name="Yamada A."/>
            <person name="Yan M."/>
            <person name="Wang P."/>
            <person name="Xu J."/>
            <person name="Bruns T."/>
            <person name="Baldrian P."/>
            <person name="Vilgalys R."/>
            <person name="Dunand C."/>
            <person name="Henrissat B."/>
            <person name="Grigoriev I.V."/>
            <person name="Hibbett D."/>
            <person name="Nagy L.G."/>
            <person name="Martin F.M."/>
        </authorList>
    </citation>
    <scope>NUCLEOTIDE SEQUENCE</scope>
    <source>
        <strain evidence="7">UP504</strain>
    </source>
</reference>
<dbReference type="InterPro" id="IPR051415">
    <property type="entry name" value="LAAT-1"/>
</dbReference>
<evidence type="ECO:0000256" key="4">
    <source>
        <dbReference type="ARBA" id="ARBA00023136"/>
    </source>
</evidence>
<feature type="compositionally biased region" description="Basic and acidic residues" evidence="5">
    <location>
        <begin position="293"/>
        <end position="309"/>
    </location>
</feature>
<evidence type="ECO:0000256" key="3">
    <source>
        <dbReference type="ARBA" id="ARBA00022989"/>
    </source>
</evidence>
<evidence type="ECO:0000256" key="2">
    <source>
        <dbReference type="ARBA" id="ARBA00022692"/>
    </source>
</evidence>
<comment type="caution">
    <text evidence="7">The sequence shown here is derived from an EMBL/GenBank/DDBJ whole genome shotgun (WGS) entry which is preliminary data.</text>
</comment>
<keyword evidence="3 6" id="KW-1133">Transmembrane helix</keyword>
<dbReference type="PANTHER" id="PTHR16201:SF11">
    <property type="entry name" value="PQ-LOOP REPEAT-CONTAINING PROTEIN"/>
    <property type="match status" value="1"/>
</dbReference>
<keyword evidence="8" id="KW-1185">Reference proteome</keyword>
<dbReference type="InterPro" id="IPR006603">
    <property type="entry name" value="PQ-loop_rpt"/>
</dbReference>
<evidence type="ECO:0000313" key="7">
    <source>
        <dbReference type="EMBL" id="KAF9515888.1"/>
    </source>
</evidence>
<proteinExistence type="predicted"/>
<dbReference type="AlphaFoldDB" id="A0A9P6DYP6"/>
<keyword evidence="2 6" id="KW-0812">Transmembrane</keyword>
<name>A0A9P6DYP6_9AGAM</name>
<gene>
    <name evidence="7" type="ORF">BS47DRAFT_1371905</name>
</gene>
<feature type="transmembrane region" description="Helical" evidence="6">
    <location>
        <begin position="89"/>
        <end position="111"/>
    </location>
</feature>
<evidence type="ECO:0000256" key="5">
    <source>
        <dbReference type="SAM" id="MobiDB-lite"/>
    </source>
</evidence>
<sequence>MSLPTCSSEHNPVALTLTIGVTFGLIVSYLPQHLRIIFKGSSEGLSPWFLLLGSTSSAAAMLNVVVLQWPVIKCCKEVKTAMCFENLGGVFQVSIQWALFTFTLVLFLIYFPAHLKYTGVRAAIDPPDSKPAFTLYYRDTTSEWKLGVTLAAVVGLHLGFCTLVTFLLITTQQVSPPSPLLSLWATFLGLLSALFSAFQFIPQIRKTWSTKLVGSLSIVTMCIQSPGAVVMCVSIAIRPGTNWTSWATYAAAGMLQSVLLTMCLFWKKRQARLGIDDFGRPLSVDDTDGEVAGPRDDGIDVNGDERTPC</sequence>
<organism evidence="7 8">
    <name type="scientific">Hydnum rufescens UP504</name>
    <dbReference type="NCBI Taxonomy" id="1448309"/>
    <lineage>
        <taxon>Eukaryota</taxon>
        <taxon>Fungi</taxon>
        <taxon>Dikarya</taxon>
        <taxon>Basidiomycota</taxon>
        <taxon>Agaricomycotina</taxon>
        <taxon>Agaricomycetes</taxon>
        <taxon>Cantharellales</taxon>
        <taxon>Hydnaceae</taxon>
        <taxon>Hydnum</taxon>
    </lineage>
</organism>
<dbReference type="EMBL" id="MU128945">
    <property type="protein sequence ID" value="KAF9515888.1"/>
    <property type="molecule type" value="Genomic_DNA"/>
</dbReference>
<dbReference type="Gene3D" id="1.20.1280.290">
    <property type="match status" value="1"/>
</dbReference>
<evidence type="ECO:0000313" key="8">
    <source>
        <dbReference type="Proteomes" id="UP000886523"/>
    </source>
</evidence>